<dbReference type="GO" id="GO:0030672">
    <property type="term" value="C:synaptic vesicle membrane"/>
    <property type="evidence" value="ECO:0007669"/>
    <property type="project" value="TreeGrafter"/>
</dbReference>
<feature type="compositionally biased region" description="Polar residues" evidence="6">
    <location>
        <begin position="356"/>
        <end position="371"/>
    </location>
</feature>
<evidence type="ECO:0000313" key="8">
    <source>
        <dbReference type="EMBL" id="PFX34218.1"/>
    </source>
</evidence>
<feature type="region of interest" description="Disordered" evidence="6">
    <location>
        <begin position="827"/>
        <end position="848"/>
    </location>
</feature>
<keyword evidence="2" id="KW-0597">Phosphoprotein</keyword>
<dbReference type="Gene3D" id="3.30.470.20">
    <property type="entry name" value="ATP-grasp fold, B domain"/>
    <property type="match status" value="1"/>
</dbReference>
<protein>
    <submittedName>
        <fullName evidence="8">Synapsin-2</fullName>
    </submittedName>
</protein>
<dbReference type="AlphaFoldDB" id="A0A2B4T097"/>
<evidence type="ECO:0000256" key="2">
    <source>
        <dbReference type="ARBA" id="ARBA00022553"/>
    </source>
</evidence>
<feature type="region of interest" description="Disordered" evidence="6">
    <location>
        <begin position="208"/>
        <end position="244"/>
    </location>
</feature>
<dbReference type="PRINTS" id="PR01368">
    <property type="entry name" value="SYNAPSIN"/>
</dbReference>
<feature type="region of interest" description="Disordered" evidence="6">
    <location>
        <begin position="311"/>
        <end position="391"/>
    </location>
</feature>
<dbReference type="OrthoDB" id="5967913at2759"/>
<feature type="compositionally biased region" description="Polar residues" evidence="6">
    <location>
        <begin position="215"/>
        <end position="233"/>
    </location>
</feature>
<organism evidence="8 9">
    <name type="scientific">Stylophora pistillata</name>
    <name type="common">Smooth cauliflower coral</name>
    <dbReference type="NCBI Taxonomy" id="50429"/>
    <lineage>
        <taxon>Eukaryota</taxon>
        <taxon>Metazoa</taxon>
        <taxon>Cnidaria</taxon>
        <taxon>Anthozoa</taxon>
        <taxon>Hexacorallia</taxon>
        <taxon>Scleractinia</taxon>
        <taxon>Astrocoeniina</taxon>
        <taxon>Pocilloporidae</taxon>
        <taxon>Stylophora</taxon>
    </lineage>
</organism>
<dbReference type="PANTHER" id="PTHR10841">
    <property type="entry name" value="SYNAPSIN"/>
    <property type="match status" value="1"/>
</dbReference>
<evidence type="ECO:0000256" key="4">
    <source>
        <dbReference type="ARBA" id="ARBA00034103"/>
    </source>
</evidence>
<dbReference type="GO" id="GO:0007269">
    <property type="term" value="P:neurotransmitter secretion"/>
    <property type="evidence" value="ECO:0007669"/>
    <property type="project" value="InterPro"/>
</dbReference>
<feature type="compositionally biased region" description="Basic and acidic residues" evidence="6">
    <location>
        <begin position="602"/>
        <end position="616"/>
    </location>
</feature>
<comment type="subcellular location">
    <subcellularLocation>
        <location evidence="4">Synapse</location>
    </subcellularLocation>
</comment>
<feature type="region of interest" description="Disordered" evidence="6">
    <location>
        <begin position="668"/>
        <end position="709"/>
    </location>
</feature>
<feature type="compositionally biased region" description="Basic and acidic residues" evidence="6">
    <location>
        <begin position="683"/>
        <end position="694"/>
    </location>
</feature>
<dbReference type="InterPro" id="IPR001359">
    <property type="entry name" value="Synapsin"/>
</dbReference>
<dbReference type="PANTHER" id="PTHR10841:SF17">
    <property type="entry name" value="SYNAPSIN"/>
    <property type="match status" value="1"/>
</dbReference>
<keyword evidence="3" id="KW-0770">Synapse</keyword>
<feature type="compositionally biased region" description="Polar residues" evidence="6">
    <location>
        <begin position="618"/>
        <end position="631"/>
    </location>
</feature>
<feature type="domain" description="Synapsin ATP-binding" evidence="7">
    <location>
        <begin position="3"/>
        <end position="165"/>
    </location>
</feature>
<sequence length="933" mass="106178">MANLSDLLITPKFPVVVKVGHANGGYGKVCVHNHRSFQDIASIVALTDTYATTEPFIAGKCDVRIQKIGTHYRAFKRTSISDNWKTNTGSAVLEEIAITDRYKKWVDECSKLFGGGLDIMCVEAIGGKDNKEYIIEVNDTAMRLFSDTQDEDQRRIADLVVARMEKEYPPTLEPSTATGAALTDNKQEHGHGAEMHVNAEDLNRRGEFAEDMNESPKTTARKYSSSNKNSQTKDMVKNGRAVQRHDEEKSCFTVIFTMSSTENLLRDSGKFTNGLESGYQSEGIENGLPLQKHKGKKIIKKKESGRNVGLENEGFEIDAEQTNTSVKDSTQVHQASSENKTRKLTTYDKRRHSYAGRTSVSDDTTNPSHESVAQKEKGSHTRHSSADEDLRRRACFNSMRLRRVSSSSQLPSDKVDAGVEEVFYQNLPMAGAENGHQELTFGKRPKDEVFLQNPSMVRVENESQELPHRERPKLSKADSVISMDSLCNSVELENRKLNEYSKRLSCALEERAELEQELSILCRNASVARATPTEESERWKISPGIHYRNEKYNSERRISSRGNIDTQLSVEQLRHLQLEQSRKLPDVPASVASQRYDEIHERMESVDRLPQRKVSEKLPQQQEGKTKSQSFRLSDFEKARSERKMANFAADLWKKLLQGEKFHVAENEVERKATTPDVPTRNGYDKELKTRSDSLYDMGSMSEADSEGYHIPHLAEEASLSISRVDLSKKKNTKEKSLVRSESASSLTRTDAFRRNQRRPIRQKRVSTASEPQMKEAKPSKSMGFKDLAKSESRQEKPEKLEGIRSTEAVSQNHSAWFDYMLPPGKHRQRQIPPPQNFQCSSHDPTADERPLSVKLRYYQELERKKSQEENSFDLSDAFMAAENLEAEMEYRRKAASEAAILRREASRLLWQAMNLERICDPNARVRHIFTPY</sequence>
<evidence type="ECO:0000256" key="6">
    <source>
        <dbReference type="SAM" id="MobiDB-lite"/>
    </source>
</evidence>
<accession>A0A2B4T097</accession>
<feature type="region of interest" description="Disordered" evidence="6">
    <location>
        <begin position="729"/>
        <end position="808"/>
    </location>
</feature>
<feature type="coiled-coil region" evidence="5">
    <location>
        <begin position="490"/>
        <end position="524"/>
    </location>
</feature>
<dbReference type="Pfam" id="PF02750">
    <property type="entry name" value="Synapsin_C"/>
    <property type="match status" value="1"/>
</dbReference>
<comment type="caution">
    <text evidence="8">The sequence shown here is derived from an EMBL/GenBank/DDBJ whole genome shotgun (WGS) entry which is preliminary data.</text>
</comment>
<proteinExistence type="inferred from homology"/>
<keyword evidence="5" id="KW-0175">Coiled coil</keyword>
<evidence type="ECO:0000256" key="3">
    <source>
        <dbReference type="ARBA" id="ARBA00023018"/>
    </source>
</evidence>
<evidence type="ECO:0000313" key="9">
    <source>
        <dbReference type="Proteomes" id="UP000225706"/>
    </source>
</evidence>
<comment type="similarity">
    <text evidence="1">Belongs to the synapsin family.</text>
</comment>
<dbReference type="SUPFAM" id="SSF56059">
    <property type="entry name" value="Glutathione synthetase ATP-binding domain-like"/>
    <property type="match status" value="1"/>
</dbReference>
<reference evidence="9" key="1">
    <citation type="journal article" date="2017" name="bioRxiv">
        <title>Comparative analysis of the genomes of Stylophora pistillata and Acropora digitifera provides evidence for extensive differences between species of corals.</title>
        <authorList>
            <person name="Voolstra C.R."/>
            <person name="Li Y."/>
            <person name="Liew Y.J."/>
            <person name="Baumgarten S."/>
            <person name="Zoccola D."/>
            <person name="Flot J.-F."/>
            <person name="Tambutte S."/>
            <person name="Allemand D."/>
            <person name="Aranda M."/>
        </authorList>
    </citation>
    <scope>NUCLEOTIDE SEQUENCE [LARGE SCALE GENOMIC DNA]</scope>
</reference>
<gene>
    <name evidence="8" type="primary">Syn2</name>
    <name evidence="8" type="ORF">AWC38_SpisGene843</name>
</gene>
<feature type="compositionally biased region" description="Basic and acidic residues" evidence="6">
    <location>
        <begin position="729"/>
        <end position="739"/>
    </location>
</feature>
<keyword evidence="9" id="KW-1185">Reference proteome</keyword>
<dbReference type="InterPro" id="IPR020898">
    <property type="entry name" value="Synapsin_ATP-bd_dom"/>
</dbReference>
<evidence type="ECO:0000259" key="7">
    <source>
        <dbReference type="Pfam" id="PF02750"/>
    </source>
</evidence>
<dbReference type="Proteomes" id="UP000225706">
    <property type="component" value="Unassembled WGS sequence"/>
</dbReference>
<feature type="compositionally biased region" description="Basic and acidic residues" evidence="6">
    <location>
        <begin position="339"/>
        <end position="348"/>
    </location>
</feature>
<feature type="compositionally biased region" description="Basic and acidic residues" evidence="6">
    <location>
        <begin position="372"/>
        <end position="391"/>
    </location>
</feature>
<dbReference type="STRING" id="50429.A0A2B4T097"/>
<dbReference type="EMBL" id="LSMT01000005">
    <property type="protein sequence ID" value="PFX34218.1"/>
    <property type="molecule type" value="Genomic_DNA"/>
</dbReference>
<dbReference type="FunFam" id="3.30.470.20:FF:000059">
    <property type="entry name" value="Synapsin-3"/>
    <property type="match status" value="1"/>
</dbReference>
<feature type="compositionally biased region" description="Polar residues" evidence="6">
    <location>
        <begin position="320"/>
        <end position="338"/>
    </location>
</feature>
<evidence type="ECO:0000256" key="1">
    <source>
        <dbReference type="ARBA" id="ARBA00008243"/>
    </source>
</evidence>
<evidence type="ECO:0000256" key="5">
    <source>
        <dbReference type="SAM" id="Coils"/>
    </source>
</evidence>
<feature type="region of interest" description="Disordered" evidence="6">
    <location>
        <begin position="602"/>
        <end position="631"/>
    </location>
</feature>
<feature type="compositionally biased region" description="Basic residues" evidence="6">
    <location>
        <begin position="755"/>
        <end position="765"/>
    </location>
</feature>
<name>A0A2B4T097_STYPI</name>
<feature type="compositionally biased region" description="Basic and acidic residues" evidence="6">
    <location>
        <begin position="787"/>
        <end position="805"/>
    </location>
</feature>
<feature type="compositionally biased region" description="Polar residues" evidence="6">
    <location>
        <begin position="740"/>
        <end position="749"/>
    </location>
</feature>